<proteinExistence type="predicted"/>
<dbReference type="PANTHER" id="PTHR22683:SF41">
    <property type="entry name" value="DNA TRANSLOCASE FTSK"/>
    <property type="match status" value="1"/>
</dbReference>
<reference evidence="6" key="1">
    <citation type="submission" date="2021-02" db="EMBL/GenBank/DDBJ databases">
        <title>Taxonomy, biology and ecology of Rhodococcus bacteria occurring in California pistachio and other woody hosts as revealed by genome sequence analyses.</title>
        <authorList>
            <person name="Riely B."/>
            <person name="Gai Y."/>
        </authorList>
    </citation>
    <scope>NUCLEOTIDE SEQUENCE</scope>
    <source>
        <strain evidence="6">BP-295</strain>
    </source>
</reference>
<dbReference type="Proteomes" id="UP001195196">
    <property type="component" value="Unassembled WGS sequence"/>
</dbReference>
<dbReference type="InterPro" id="IPR050206">
    <property type="entry name" value="FtsK/SpoIIIE/SftA"/>
</dbReference>
<dbReference type="Pfam" id="PF01580">
    <property type="entry name" value="FtsK_SpoIIIE"/>
    <property type="match status" value="1"/>
</dbReference>
<dbReference type="SUPFAM" id="SSF52540">
    <property type="entry name" value="P-loop containing nucleoside triphosphate hydrolases"/>
    <property type="match status" value="1"/>
</dbReference>
<feature type="binding site" evidence="3">
    <location>
        <begin position="238"/>
        <end position="245"/>
    </location>
    <ligand>
        <name>ATP</name>
        <dbReference type="ChEBI" id="CHEBI:30616"/>
    </ligand>
</feature>
<evidence type="ECO:0000256" key="2">
    <source>
        <dbReference type="ARBA" id="ARBA00022840"/>
    </source>
</evidence>
<gene>
    <name evidence="6" type="ORF">JTZ10_22930</name>
</gene>
<dbReference type="Gene3D" id="3.40.50.300">
    <property type="entry name" value="P-loop containing nucleotide triphosphate hydrolases"/>
    <property type="match status" value="1"/>
</dbReference>
<dbReference type="AlphaFoldDB" id="A0AAW4GBS8"/>
<organism evidence="6 7">
    <name type="scientific">Gordonia rubripertincta</name>
    <name type="common">Rhodococcus corallinus</name>
    <dbReference type="NCBI Taxonomy" id="36822"/>
    <lineage>
        <taxon>Bacteria</taxon>
        <taxon>Bacillati</taxon>
        <taxon>Actinomycetota</taxon>
        <taxon>Actinomycetes</taxon>
        <taxon>Mycobacteriales</taxon>
        <taxon>Gordoniaceae</taxon>
        <taxon>Gordonia</taxon>
    </lineage>
</organism>
<evidence type="ECO:0000256" key="4">
    <source>
        <dbReference type="SAM" id="Phobius"/>
    </source>
</evidence>
<keyword evidence="4" id="KW-0472">Membrane</keyword>
<evidence type="ECO:0000256" key="1">
    <source>
        <dbReference type="ARBA" id="ARBA00022741"/>
    </source>
</evidence>
<sequence length="464" mass="49624">MNNTPSTPSSGTPDTTADDIAGSIVTGVWRLVRFILVWAWRLPVVSVPAISLGVLNWQTGLFWTIFGAVLMVVVVIAWAMWYLASLRQITIDRVRFHHLVWRRYRSWAAICVDCGLARTSADQIAVPQLVRVQFTPTDDVLTVRPLRGQTITDFRKAAEALADAFTADSVTVIRPSPAVITLAVRRAQPLAEPITPAPTASPAASRGGSRRWSLHLGQRGDGSPWRLSILGTHLLIGGVTGAGKGSVLWSLIGAAAPLTAAGDVQVWVADPKGGMEFGAGAPLFARFAYTPEAIAELLADAATLMTDRAGRLRGVTRLHAPTLSDPLIIIVIDELAALTAFADRSTKTAIDKHLGLLLTQGRAVGVSVVAAVQDPSKEIVPMRQLFPARLALRMAEATQTTMILGPAAADRGGPAHQIPDDLPGVGYLALDGAAAPILVRAFHYTDRHIDDLVRRYGRAADDAK</sequence>
<protein>
    <recommendedName>
        <fullName evidence="5">FtsK domain-containing protein</fullName>
    </recommendedName>
</protein>
<evidence type="ECO:0000256" key="3">
    <source>
        <dbReference type="PROSITE-ProRule" id="PRU00289"/>
    </source>
</evidence>
<feature type="transmembrane region" description="Helical" evidence="4">
    <location>
        <begin position="61"/>
        <end position="84"/>
    </location>
</feature>
<evidence type="ECO:0000313" key="6">
    <source>
        <dbReference type="EMBL" id="MBM7280600.1"/>
    </source>
</evidence>
<dbReference type="InterPro" id="IPR027417">
    <property type="entry name" value="P-loop_NTPase"/>
</dbReference>
<keyword evidence="4" id="KW-1133">Transmembrane helix</keyword>
<dbReference type="PROSITE" id="PS50901">
    <property type="entry name" value="FTSK"/>
    <property type="match status" value="1"/>
</dbReference>
<dbReference type="RefSeq" id="WP_182374594.1">
    <property type="nucleotide sequence ID" value="NZ_CP059695.1"/>
</dbReference>
<keyword evidence="4" id="KW-0812">Transmembrane</keyword>
<keyword evidence="1 3" id="KW-0547">Nucleotide-binding</keyword>
<evidence type="ECO:0000259" key="5">
    <source>
        <dbReference type="PROSITE" id="PS50901"/>
    </source>
</evidence>
<dbReference type="GO" id="GO:0005524">
    <property type="term" value="F:ATP binding"/>
    <property type="evidence" value="ECO:0007669"/>
    <property type="project" value="UniProtKB-UniRule"/>
</dbReference>
<dbReference type="EMBL" id="JAFFGU010000027">
    <property type="protein sequence ID" value="MBM7280600.1"/>
    <property type="molecule type" value="Genomic_DNA"/>
</dbReference>
<dbReference type="GO" id="GO:0003677">
    <property type="term" value="F:DNA binding"/>
    <property type="evidence" value="ECO:0007669"/>
    <property type="project" value="InterPro"/>
</dbReference>
<keyword evidence="2 3" id="KW-0067">ATP-binding</keyword>
<dbReference type="InterPro" id="IPR002543">
    <property type="entry name" value="FtsK_dom"/>
</dbReference>
<accession>A0AAW4GBS8</accession>
<feature type="domain" description="FtsK" evidence="5">
    <location>
        <begin position="222"/>
        <end position="401"/>
    </location>
</feature>
<name>A0AAW4GBS8_GORRU</name>
<evidence type="ECO:0000313" key="7">
    <source>
        <dbReference type="Proteomes" id="UP001195196"/>
    </source>
</evidence>
<dbReference type="PANTHER" id="PTHR22683">
    <property type="entry name" value="SPORULATION PROTEIN RELATED"/>
    <property type="match status" value="1"/>
</dbReference>
<comment type="caution">
    <text evidence="6">The sequence shown here is derived from an EMBL/GenBank/DDBJ whole genome shotgun (WGS) entry which is preliminary data.</text>
</comment>